<protein>
    <submittedName>
        <fullName evidence="7">BZIP transcription factor</fullName>
    </submittedName>
</protein>
<feature type="region of interest" description="Disordered" evidence="5">
    <location>
        <begin position="1"/>
        <end position="25"/>
    </location>
</feature>
<dbReference type="EMBL" id="JAQQWP010000009">
    <property type="protein sequence ID" value="KAK8101610.1"/>
    <property type="molecule type" value="Genomic_DNA"/>
</dbReference>
<dbReference type="PROSITE" id="PS00036">
    <property type="entry name" value="BZIP_BASIC"/>
    <property type="match status" value="1"/>
</dbReference>
<dbReference type="PANTHER" id="PTHR19304">
    <property type="entry name" value="CYCLIC-AMP RESPONSE ELEMENT BINDING PROTEIN"/>
    <property type="match status" value="1"/>
</dbReference>
<feature type="compositionally biased region" description="Low complexity" evidence="5">
    <location>
        <begin position="104"/>
        <end position="117"/>
    </location>
</feature>
<dbReference type="InterPro" id="IPR046347">
    <property type="entry name" value="bZIP_sf"/>
</dbReference>
<dbReference type="SMART" id="SM00338">
    <property type="entry name" value="BRLZ"/>
    <property type="match status" value="1"/>
</dbReference>
<feature type="region of interest" description="Disordered" evidence="5">
    <location>
        <begin position="303"/>
        <end position="333"/>
    </location>
</feature>
<dbReference type="GO" id="GO:0005634">
    <property type="term" value="C:nucleus"/>
    <property type="evidence" value="ECO:0007669"/>
    <property type="project" value="UniProtKB-SubCell"/>
</dbReference>
<dbReference type="Pfam" id="PF00170">
    <property type="entry name" value="bZIP_1"/>
    <property type="match status" value="1"/>
</dbReference>
<dbReference type="PRINTS" id="PR00041">
    <property type="entry name" value="LEUZIPPRCREB"/>
</dbReference>
<dbReference type="CDD" id="cd14687">
    <property type="entry name" value="bZIP_ATF2"/>
    <property type="match status" value="1"/>
</dbReference>
<dbReference type="Gene3D" id="1.20.5.170">
    <property type="match status" value="1"/>
</dbReference>
<dbReference type="GO" id="GO:0003700">
    <property type="term" value="F:DNA-binding transcription factor activity"/>
    <property type="evidence" value="ECO:0007669"/>
    <property type="project" value="InterPro"/>
</dbReference>
<feature type="region of interest" description="Disordered" evidence="5">
    <location>
        <begin position="52"/>
        <end position="192"/>
    </location>
</feature>
<evidence type="ECO:0000256" key="4">
    <source>
        <dbReference type="ARBA" id="ARBA00023242"/>
    </source>
</evidence>
<feature type="compositionally biased region" description="Pro residues" evidence="5">
    <location>
        <begin position="146"/>
        <end position="157"/>
    </location>
</feature>
<proteinExistence type="predicted"/>
<evidence type="ECO:0000313" key="7">
    <source>
        <dbReference type="EMBL" id="KAK8101610.1"/>
    </source>
</evidence>
<keyword evidence="2" id="KW-0805">Transcription regulation</keyword>
<dbReference type="SUPFAM" id="SSF57959">
    <property type="entry name" value="Leucine zipper domain"/>
    <property type="match status" value="1"/>
</dbReference>
<dbReference type="InterPro" id="IPR004827">
    <property type="entry name" value="bZIP"/>
</dbReference>
<evidence type="ECO:0000256" key="1">
    <source>
        <dbReference type="ARBA" id="ARBA00004123"/>
    </source>
</evidence>
<keyword evidence="8" id="KW-1185">Reference proteome</keyword>
<sequence length="391" mass="42541">MEGSPHLFSFNNNDDSDGEYMLDGSGADALDYEPYFPVSTFPPSDDFTVPMRPYASPVGASTDSSSSVPTLAYTPSEGNMPSWNAANQDHGGQLRVPSTYGTMLASPGLSSGSSTTPDTRHSQAITPESRRESRNVSIQPKRDAVFPPPPPIGPMLPPRKRRPRKPKPKPQLSVEEEEARKNKTLERNRVAASKCRDKKKDWTKDLEETKIGLESQNSHLKMEYSALVNEVGEIRAQLMTHASCHNANIDKWIENEAKRFVLGTGDRYDAMLGAESSSNLESAQGNMPVSAYEASGNKSHFDSSTYRTSLLQPQSTEMPSSPDFFQSNVSSASGFQANSGDDFASRLQGGTSNDAGGDYLTDADFSYAAFQAGQDEAPDDNNDLGFPRGII</sequence>
<keyword evidence="4" id="KW-0539">Nucleus</keyword>
<dbReference type="InterPro" id="IPR051027">
    <property type="entry name" value="bZIP_transcription_factors"/>
</dbReference>
<feature type="compositionally biased region" description="Polar residues" evidence="5">
    <location>
        <begin position="76"/>
        <end position="87"/>
    </location>
</feature>
<reference evidence="7 8" key="1">
    <citation type="submission" date="2023-01" db="EMBL/GenBank/DDBJ databases">
        <title>Analysis of 21 Apiospora genomes using comparative genomics revels a genus with tremendous synthesis potential of carbohydrate active enzymes and secondary metabolites.</title>
        <authorList>
            <person name="Sorensen T."/>
        </authorList>
    </citation>
    <scope>NUCLEOTIDE SEQUENCE [LARGE SCALE GENOMIC DNA]</scope>
    <source>
        <strain evidence="7 8">CBS 117206</strain>
    </source>
</reference>
<comment type="caution">
    <text evidence="7">The sequence shown here is derived from an EMBL/GenBank/DDBJ whole genome shotgun (WGS) entry which is preliminary data.</text>
</comment>
<feature type="compositionally biased region" description="Polar residues" evidence="5">
    <location>
        <begin position="59"/>
        <end position="69"/>
    </location>
</feature>
<dbReference type="Proteomes" id="UP001392437">
    <property type="component" value="Unassembled WGS sequence"/>
</dbReference>
<feature type="compositionally biased region" description="Basic and acidic residues" evidence="5">
    <location>
        <begin position="178"/>
        <end position="192"/>
    </location>
</feature>
<evidence type="ECO:0000256" key="5">
    <source>
        <dbReference type="SAM" id="MobiDB-lite"/>
    </source>
</evidence>
<name>A0AAW0QEN2_9PEZI</name>
<accession>A0AAW0QEN2</accession>
<comment type="subcellular location">
    <subcellularLocation>
        <location evidence="1">Nucleus</location>
    </subcellularLocation>
</comment>
<feature type="domain" description="BZIP" evidence="6">
    <location>
        <begin position="178"/>
        <end position="241"/>
    </location>
</feature>
<dbReference type="PROSITE" id="PS50217">
    <property type="entry name" value="BZIP"/>
    <property type="match status" value="1"/>
</dbReference>
<feature type="compositionally biased region" description="Basic residues" evidence="5">
    <location>
        <begin position="158"/>
        <end position="168"/>
    </location>
</feature>
<organism evidence="7 8">
    <name type="scientific">Apiospora kogelbergensis</name>
    <dbReference type="NCBI Taxonomy" id="1337665"/>
    <lineage>
        <taxon>Eukaryota</taxon>
        <taxon>Fungi</taxon>
        <taxon>Dikarya</taxon>
        <taxon>Ascomycota</taxon>
        <taxon>Pezizomycotina</taxon>
        <taxon>Sordariomycetes</taxon>
        <taxon>Xylariomycetidae</taxon>
        <taxon>Amphisphaeriales</taxon>
        <taxon>Apiosporaceae</taxon>
        <taxon>Apiospora</taxon>
    </lineage>
</organism>
<feature type="region of interest" description="Disordered" evidence="5">
    <location>
        <begin position="279"/>
        <end position="298"/>
    </location>
</feature>
<keyword evidence="3" id="KW-0804">Transcription</keyword>
<evidence type="ECO:0000313" key="8">
    <source>
        <dbReference type="Proteomes" id="UP001392437"/>
    </source>
</evidence>
<evidence type="ECO:0000259" key="6">
    <source>
        <dbReference type="PROSITE" id="PS50217"/>
    </source>
</evidence>
<feature type="compositionally biased region" description="Basic and acidic residues" evidence="5">
    <location>
        <begin position="128"/>
        <end position="144"/>
    </location>
</feature>
<evidence type="ECO:0000256" key="2">
    <source>
        <dbReference type="ARBA" id="ARBA00023015"/>
    </source>
</evidence>
<evidence type="ECO:0000256" key="3">
    <source>
        <dbReference type="ARBA" id="ARBA00023163"/>
    </source>
</evidence>
<dbReference type="AlphaFoldDB" id="A0AAW0QEN2"/>
<gene>
    <name evidence="7" type="ORF">PG999_011984</name>
</gene>